<dbReference type="InterPro" id="IPR036188">
    <property type="entry name" value="FAD/NAD-bd_sf"/>
</dbReference>
<gene>
    <name evidence="6" type="ORF">CS053_01910</name>
</gene>
<evidence type="ECO:0000313" key="7">
    <source>
        <dbReference type="Proteomes" id="UP000321807"/>
    </source>
</evidence>
<dbReference type="Proteomes" id="UP000321807">
    <property type="component" value="Chromosome"/>
</dbReference>
<keyword evidence="4" id="KW-0274">FAD</keyword>
<name>A0A5B9DVW0_9GAMM</name>
<dbReference type="InterPro" id="IPR000172">
    <property type="entry name" value="GMC_OxRdtase_N"/>
</dbReference>
<dbReference type="InterPro" id="IPR012132">
    <property type="entry name" value="GMC_OxRdtase"/>
</dbReference>
<dbReference type="AlphaFoldDB" id="A0A5B9DVW0"/>
<organism evidence="6 7">
    <name type="scientific">Rhodanobacter glycinis</name>
    <dbReference type="NCBI Taxonomy" id="582702"/>
    <lineage>
        <taxon>Bacteria</taxon>
        <taxon>Pseudomonadati</taxon>
        <taxon>Pseudomonadota</taxon>
        <taxon>Gammaproteobacteria</taxon>
        <taxon>Lysobacterales</taxon>
        <taxon>Rhodanobacteraceae</taxon>
        <taxon>Rhodanobacter</taxon>
    </lineage>
</organism>
<dbReference type="SUPFAM" id="SSF51905">
    <property type="entry name" value="FAD/NAD(P)-binding domain"/>
    <property type="match status" value="1"/>
</dbReference>
<dbReference type="GO" id="GO:0050660">
    <property type="term" value="F:flavin adenine dinucleotide binding"/>
    <property type="evidence" value="ECO:0007669"/>
    <property type="project" value="InterPro"/>
</dbReference>
<accession>A0A5B9DVW0</accession>
<feature type="domain" description="Glucose-methanol-choline oxidoreductase N-terminal" evidence="5">
    <location>
        <begin position="15"/>
        <end position="263"/>
    </location>
</feature>
<evidence type="ECO:0000256" key="1">
    <source>
        <dbReference type="ARBA" id="ARBA00001974"/>
    </source>
</evidence>
<comment type="similarity">
    <text evidence="2">Belongs to the GMC oxidoreductase family.</text>
</comment>
<dbReference type="Pfam" id="PF00732">
    <property type="entry name" value="GMC_oxred_N"/>
    <property type="match status" value="1"/>
</dbReference>
<sequence length="328" mass="35306">MWPAGASELSTPGHDYIVVGAGSSGCVVASRLAQKTDARVLLIEAGGGAGSPMINMPMGFAAMIGAGAHNWSYRSDAEPALDQRGVALPRGRVLGGCSSINGMVYIRGQRQDFDGWAAQGNAGWDHASVLPLFKKSEDNWRGAGAFHGAGGELHIRPVGTRLAIADRFIEAAQQQGIPANADFNADVQDGVGYFDANIAHGVRQHTARAFLRPALRRPNLQVMKHAVVRRVLLRNGRAVGVQVLHDGQVIDIGASTEVILCAGPTVRRRYWSVPGSAIRCCWRGWVSRPCMRYRQSANIFRITSIRWSRSKPATAVPITISSARAELH</sequence>
<evidence type="ECO:0000256" key="2">
    <source>
        <dbReference type="ARBA" id="ARBA00010790"/>
    </source>
</evidence>
<dbReference type="PANTHER" id="PTHR11552">
    <property type="entry name" value="GLUCOSE-METHANOL-CHOLINE GMC OXIDOREDUCTASE"/>
    <property type="match status" value="1"/>
</dbReference>
<reference evidence="6 7" key="1">
    <citation type="submission" date="2019-08" db="EMBL/GenBank/DDBJ databases">
        <title>Complete genome sequence of Rhodanobacter glycinis strain T01E-68 isolated from tomato root.</title>
        <authorList>
            <person name="Weon H.-Y."/>
            <person name="Lee S.A."/>
        </authorList>
    </citation>
    <scope>NUCLEOTIDE SEQUENCE [LARGE SCALE GENOMIC DNA]</scope>
    <source>
        <strain evidence="6 7">T01E-68</strain>
    </source>
</reference>
<dbReference type="PANTHER" id="PTHR11552:SF147">
    <property type="entry name" value="CHOLINE DEHYDROGENASE, MITOCHONDRIAL"/>
    <property type="match status" value="1"/>
</dbReference>
<dbReference type="KEGG" id="rgl:CS053_01910"/>
<evidence type="ECO:0000313" key="6">
    <source>
        <dbReference type="EMBL" id="QEE23388.1"/>
    </source>
</evidence>
<evidence type="ECO:0000256" key="4">
    <source>
        <dbReference type="ARBA" id="ARBA00022827"/>
    </source>
</evidence>
<dbReference type="EMBL" id="CP042807">
    <property type="protein sequence ID" value="QEE23388.1"/>
    <property type="molecule type" value="Genomic_DNA"/>
</dbReference>
<keyword evidence="3" id="KW-0285">Flavoprotein</keyword>
<protein>
    <submittedName>
        <fullName evidence="6">FAD-dependent oxidoreductase</fullName>
    </submittedName>
</protein>
<dbReference type="GO" id="GO:0016614">
    <property type="term" value="F:oxidoreductase activity, acting on CH-OH group of donors"/>
    <property type="evidence" value="ECO:0007669"/>
    <property type="project" value="InterPro"/>
</dbReference>
<evidence type="ECO:0000256" key="3">
    <source>
        <dbReference type="ARBA" id="ARBA00022630"/>
    </source>
</evidence>
<dbReference type="Gene3D" id="3.50.50.60">
    <property type="entry name" value="FAD/NAD(P)-binding domain"/>
    <property type="match status" value="1"/>
</dbReference>
<comment type="cofactor">
    <cofactor evidence="1">
        <name>FAD</name>
        <dbReference type="ChEBI" id="CHEBI:57692"/>
    </cofactor>
</comment>
<evidence type="ECO:0000259" key="5">
    <source>
        <dbReference type="Pfam" id="PF00732"/>
    </source>
</evidence>
<proteinExistence type="inferred from homology"/>